<dbReference type="HOGENOM" id="CLU_3354079_0_0_6"/>
<evidence type="ECO:0000313" key="2">
    <source>
        <dbReference type="Proteomes" id="UP000014568"/>
    </source>
</evidence>
<dbReference type="Proteomes" id="UP000014568">
    <property type="component" value="Unassembled WGS sequence"/>
</dbReference>
<sequence>MFSDMEFLSFAKIILRINLNSDIYWKMRLGSRRHGT</sequence>
<comment type="caution">
    <text evidence="1">The sequence shown here is derived from an EMBL/GenBank/DDBJ whole genome shotgun (WGS) entry which is preliminary data.</text>
</comment>
<organism evidence="1 2">
    <name type="scientific">Acinetobacter rudis CIP 110305</name>
    <dbReference type="NCBI Taxonomy" id="421052"/>
    <lineage>
        <taxon>Bacteria</taxon>
        <taxon>Pseudomonadati</taxon>
        <taxon>Pseudomonadota</taxon>
        <taxon>Gammaproteobacteria</taxon>
        <taxon>Moraxellales</taxon>
        <taxon>Moraxellaceae</taxon>
        <taxon>Acinetobacter</taxon>
    </lineage>
</organism>
<keyword evidence="2" id="KW-1185">Reference proteome</keyword>
<name>S3N6P7_9GAMM</name>
<protein>
    <submittedName>
        <fullName evidence="1">Uncharacterized protein</fullName>
    </submittedName>
</protein>
<gene>
    <name evidence="1" type="ORF">F945_03502</name>
</gene>
<dbReference type="EMBL" id="ATGI01000039">
    <property type="protein sequence ID" value="EPF69939.1"/>
    <property type="molecule type" value="Genomic_DNA"/>
</dbReference>
<evidence type="ECO:0000313" key="1">
    <source>
        <dbReference type="EMBL" id="EPF69939.1"/>
    </source>
</evidence>
<dbReference type="AlphaFoldDB" id="S3N6P7"/>
<proteinExistence type="predicted"/>
<reference evidence="1 2" key="1">
    <citation type="submission" date="2013-06" db="EMBL/GenBank/DDBJ databases">
        <title>The Genome Sequence of Acinetobacter rudis CIP 110305.</title>
        <authorList>
            <consortium name="The Broad Institute Genome Sequencing Platform"/>
            <consortium name="The Broad Institute Genome Sequencing Center for Infectious Disease"/>
            <person name="Cerqueira G."/>
            <person name="Feldgarden M."/>
            <person name="Courvalin P."/>
            <person name="Perichon B."/>
            <person name="Grillot-Courvalin C."/>
            <person name="Clermont D."/>
            <person name="Rocha E."/>
            <person name="Yoon E.-J."/>
            <person name="Nemec A."/>
            <person name="Young S.K."/>
            <person name="Zeng Q."/>
            <person name="Gargeya S."/>
            <person name="Fitzgerald M."/>
            <person name="Abouelleil A."/>
            <person name="Alvarado L."/>
            <person name="Berlin A.M."/>
            <person name="Chapman S.B."/>
            <person name="Dewar J."/>
            <person name="Goldberg J."/>
            <person name="Griggs A."/>
            <person name="Gujja S."/>
            <person name="Hansen M."/>
            <person name="Howarth C."/>
            <person name="Imamovic A."/>
            <person name="Larimer J."/>
            <person name="McCowan C."/>
            <person name="Murphy C."/>
            <person name="Pearson M."/>
            <person name="Priest M."/>
            <person name="Roberts A."/>
            <person name="Saif S."/>
            <person name="Shea T."/>
            <person name="Sykes S."/>
            <person name="Wortman J."/>
            <person name="Nusbaum C."/>
            <person name="Birren B."/>
        </authorList>
    </citation>
    <scope>NUCLEOTIDE SEQUENCE [LARGE SCALE GENOMIC DNA]</scope>
    <source>
        <strain evidence="1 2">CIP 110305</strain>
    </source>
</reference>
<accession>S3N6P7</accession>